<sequence>MLSIKNDVNNRVDLRQEPTKHEHQFTPVWQSDGTLVDSCICGQERECDISVLERFLQACISAKNDYLRERDKSKSATQKQKFAQAAADKDKQIAWLEEQIKKQSPGSRSSTSSYLTLDEIRRDGGTQPRAAIDLKHVKLLEEQIEDGKELEPIIVFYDGESYWLADGFHRYAAHKNQDIEAIECVIHHGTRREAVLYLVGANAEHKPALPRSREDKRRAVITLLQDPEWGKWSDHEIARYCKVDNKTVGKIRGSVTEEFLSEKRTYKTKHGTTAAMNTANINKKPTAQVLQLPDNDSVATTHEQELQHFAPKEVEYSSSNQDGLKVDSIVNQLLPQTVEVDTNDILIAFTSNIEYMSEAQLEAAVRAISTCSS</sequence>
<dbReference type="SMART" id="SM00470">
    <property type="entry name" value="ParB"/>
    <property type="match status" value="1"/>
</dbReference>
<accession>A0A6N8G720</accession>
<organism evidence="2 3">
    <name type="scientific">Gloeocapsopsis dulcis AAB1 = 1H9</name>
    <dbReference type="NCBI Taxonomy" id="1433147"/>
    <lineage>
        <taxon>Bacteria</taxon>
        <taxon>Bacillati</taxon>
        <taxon>Cyanobacteriota</taxon>
        <taxon>Cyanophyceae</taxon>
        <taxon>Oscillatoriophycideae</taxon>
        <taxon>Chroococcales</taxon>
        <taxon>Chroococcaceae</taxon>
        <taxon>Gloeocapsopsis</taxon>
        <taxon>Gloeocapsopsis dulcis</taxon>
    </lineage>
</organism>
<feature type="domain" description="ParB-like N-terminal" evidence="1">
    <location>
        <begin position="113"/>
        <end position="203"/>
    </location>
</feature>
<name>A0A6N8G720_9CHRO</name>
<evidence type="ECO:0000313" key="3">
    <source>
        <dbReference type="Proteomes" id="UP000441797"/>
    </source>
</evidence>
<proteinExistence type="predicted"/>
<evidence type="ECO:0000259" key="1">
    <source>
        <dbReference type="SMART" id="SM00470"/>
    </source>
</evidence>
<dbReference type="InterPro" id="IPR036086">
    <property type="entry name" value="ParB/Sulfiredoxin_sf"/>
</dbReference>
<dbReference type="SUPFAM" id="SSF110849">
    <property type="entry name" value="ParB/Sulfiredoxin"/>
    <property type="match status" value="1"/>
</dbReference>
<dbReference type="Gene3D" id="3.90.1530.10">
    <property type="entry name" value="Conserved hypothetical protein from pyrococcus furiosus pfu- 392566-001, ParB domain"/>
    <property type="match status" value="1"/>
</dbReference>
<dbReference type="InterPro" id="IPR003115">
    <property type="entry name" value="ParB_N"/>
</dbReference>
<evidence type="ECO:0000313" key="2">
    <source>
        <dbReference type="EMBL" id="MUL39376.1"/>
    </source>
</evidence>
<gene>
    <name evidence="2" type="ORF">BWI75_24620</name>
</gene>
<dbReference type="AlphaFoldDB" id="A0A6N8G720"/>
<protein>
    <recommendedName>
        <fullName evidence="1">ParB-like N-terminal domain-containing protein</fullName>
    </recommendedName>
</protein>
<reference evidence="2 3" key="1">
    <citation type="journal article" date="2019" name="Front. Microbiol.">
        <title>Genomic Features for Desiccation Tolerance and Sugar Biosynthesis in the Extremophile Gloeocapsopsis sp. UTEX B3054.</title>
        <authorList>
            <person name="Urrejola C."/>
            <person name="Alcorta J."/>
            <person name="Salas L."/>
            <person name="Vasquez M."/>
            <person name="Polz M.F."/>
            <person name="Vicuna R."/>
            <person name="Diez B."/>
        </authorList>
    </citation>
    <scope>NUCLEOTIDE SEQUENCE [LARGE SCALE GENOMIC DNA]</scope>
    <source>
        <strain evidence="2 3">1H9</strain>
    </source>
</reference>
<dbReference type="Pfam" id="PF02195">
    <property type="entry name" value="ParB_N"/>
    <property type="match status" value="1"/>
</dbReference>
<comment type="caution">
    <text evidence="2">The sequence shown here is derived from an EMBL/GenBank/DDBJ whole genome shotgun (WGS) entry which is preliminary data.</text>
</comment>
<keyword evidence="3" id="KW-1185">Reference proteome</keyword>
<dbReference type="EMBL" id="NAPY01000077">
    <property type="protein sequence ID" value="MUL39376.1"/>
    <property type="molecule type" value="Genomic_DNA"/>
</dbReference>
<dbReference type="Proteomes" id="UP000441797">
    <property type="component" value="Unassembled WGS sequence"/>
</dbReference>